<dbReference type="PROSITE" id="PS00301">
    <property type="entry name" value="G_TR_1"/>
    <property type="match status" value="1"/>
</dbReference>
<feature type="region of interest" description="Disordered" evidence="12">
    <location>
        <begin position="1492"/>
        <end position="1601"/>
    </location>
</feature>
<evidence type="ECO:0000256" key="5">
    <source>
        <dbReference type="ARBA" id="ARBA00022768"/>
    </source>
</evidence>
<evidence type="ECO:0000313" key="16">
    <source>
        <dbReference type="EMBL" id="KAK4454353.1"/>
    </source>
</evidence>
<dbReference type="InterPro" id="IPR012677">
    <property type="entry name" value="Nucleotide-bd_a/b_plait_sf"/>
</dbReference>
<evidence type="ECO:0000259" key="13">
    <source>
        <dbReference type="PROSITE" id="PS50102"/>
    </source>
</evidence>
<dbReference type="Pfam" id="PF03764">
    <property type="entry name" value="EFG_IV"/>
    <property type="match status" value="1"/>
</dbReference>
<evidence type="ECO:0000256" key="6">
    <source>
        <dbReference type="ARBA" id="ARBA00022917"/>
    </source>
</evidence>
<comment type="subcellular location">
    <subcellularLocation>
        <location evidence="1">Cytoplasm</location>
    </subcellularLocation>
</comment>
<feature type="domain" description="C3H1-type" evidence="14">
    <location>
        <begin position="1058"/>
        <end position="1086"/>
    </location>
</feature>
<dbReference type="SUPFAM" id="SSF54980">
    <property type="entry name" value="EF-G C-terminal domain-like"/>
    <property type="match status" value="2"/>
</dbReference>
<feature type="region of interest" description="Disordered" evidence="12">
    <location>
        <begin position="1243"/>
        <end position="1265"/>
    </location>
</feature>
<dbReference type="GO" id="GO:0005525">
    <property type="term" value="F:GTP binding"/>
    <property type="evidence" value="ECO:0007669"/>
    <property type="project" value="UniProtKB-KW"/>
</dbReference>
<feature type="compositionally biased region" description="Basic residues" evidence="12">
    <location>
        <begin position="993"/>
        <end position="1006"/>
    </location>
</feature>
<dbReference type="SUPFAM" id="SSF50447">
    <property type="entry name" value="Translation proteins"/>
    <property type="match status" value="1"/>
</dbReference>
<feature type="region of interest" description="Disordered" evidence="12">
    <location>
        <begin position="965"/>
        <end position="1016"/>
    </location>
</feature>
<dbReference type="CDD" id="cd03700">
    <property type="entry name" value="EF2_snRNP_like_II"/>
    <property type="match status" value="1"/>
</dbReference>
<evidence type="ECO:0000256" key="9">
    <source>
        <dbReference type="ARBA" id="ARBA00043866"/>
    </source>
</evidence>
<dbReference type="InterPro" id="IPR009000">
    <property type="entry name" value="Transl_B-barrel_sf"/>
</dbReference>
<dbReference type="NCBIfam" id="TIGR00231">
    <property type="entry name" value="small_GTP"/>
    <property type="match status" value="1"/>
</dbReference>
<feature type="compositionally biased region" description="Low complexity" evidence="12">
    <location>
        <begin position="1560"/>
        <end position="1569"/>
    </location>
</feature>
<dbReference type="InterPro" id="IPR014721">
    <property type="entry name" value="Ribsml_uS5_D2-typ_fold_subgr"/>
</dbReference>
<dbReference type="InterPro" id="IPR004161">
    <property type="entry name" value="EFTu-like_2"/>
</dbReference>
<dbReference type="FunFam" id="3.30.230.10:FF:000006">
    <property type="entry name" value="Translation elongation factor 2"/>
    <property type="match status" value="1"/>
</dbReference>
<reference evidence="16" key="2">
    <citation type="submission" date="2023-05" db="EMBL/GenBank/DDBJ databases">
        <authorList>
            <consortium name="Lawrence Berkeley National Laboratory"/>
            <person name="Steindorff A."/>
            <person name="Hensen N."/>
            <person name="Bonometti L."/>
            <person name="Westerberg I."/>
            <person name="Brannstrom I.O."/>
            <person name="Guillou S."/>
            <person name="Cros-Aarteil S."/>
            <person name="Calhoun S."/>
            <person name="Haridas S."/>
            <person name="Kuo A."/>
            <person name="Mondo S."/>
            <person name="Pangilinan J."/>
            <person name="Riley R."/>
            <person name="Labutti K."/>
            <person name="Andreopoulos B."/>
            <person name="Lipzen A."/>
            <person name="Chen C."/>
            <person name="Yanf M."/>
            <person name="Daum C."/>
            <person name="Ng V."/>
            <person name="Clum A."/>
            <person name="Ohm R."/>
            <person name="Martin F."/>
            <person name="Silar P."/>
            <person name="Natvig D."/>
            <person name="Lalanne C."/>
            <person name="Gautier V."/>
            <person name="Ament-Velasquez S.L."/>
            <person name="Kruys A."/>
            <person name="Hutchinson M.I."/>
            <person name="Powell A.J."/>
            <person name="Barry K."/>
            <person name="Miller A.N."/>
            <person name="Grigoriev I.V."/>
            <person name="Debuchy R."/>
            <person name="Gladieux P."/>
            <person name="Thoren M.H."/>
            <person name="Johannesson H."/>
        </authorList>
    </citation>
    <scope>NUCLEOTIDE SEQUENCE</scope>
    <source>
        <strain evidence="16">PSN243</strain>
    </source>
</reference>
<evidence type="ECO:0000259" key="14">
    <source>
        <dbReference type="PROSITE" id="PS50103"/>
    </source>
</evidence>
<feature type="domain" description="RRM" evidence="13">
    <location>
        <begin position="1165"/>
        <end position="1237"/>
    </location>
</feature>
<dbReference type="Pfam" id="PF14492">
    <property type="entry name" value="EFG_III"/>
    <property type="match status" value="1"/>
</dbReference>
<evidence type="ECO:0000256" key="11">
    <source>
        <dbReference type="PROSITE-ProRule" id="PRU00723"/>
    </source>
</evidence>
<sequence>MVNFTIDEIRALMDKPTNVRNMSVIAHVDHGKSTLTDSLLAKAGIISSGKAGEARATDTRADEQERGITIKSTAISLYGTLPDEEDLKDIVGQKSNGKDFLINLIDSPGHVDFSSEVTAALRVTDGALVVVDTVEGVCVQTETVLRQALGERIKPVIIINKVDRALLELQVSKEDLYQSFSRTIESVNVIISTYLDKALGDVQVYPDKGTVAFGSGLHGWAFTIRQFATRYAKKFGVDRNKMMERLWGDNYFNPHTKKWTKNGTYEGKQLERAFCQFILDPIFKIFSSVMNFKKEEVASLLEKLNLKLGSEDRDKEGKQLLKAVMKTFLPAADCLLEMMILHLPSPVTAQKYRVETLYEGPLDDEAAIGIRDCNPAAPLMLYVSKMVPTSDKGRFYAFGRVFAGTVRSGLKVRIQGPNYTPGKKEDLFIKAIQRTVLMMGGKVEPIDDMPAGNIVGLVGIDQFLLKSGTLTTSDAAHNLKVMKFSVSPVVQRSVQVKNAQDLPKLVEGLKRLSKSDPCVLTYTSESGEHVVAGAGELHLEICLKDLEEDHAGVPLNISDPVVQYRETVTEKSSMTALSKSPNKHNRLYMVAEPMDEELSKEIEAGKISPRDDIKARARILADDFGWDVTDARKIWAFGPDTNGANLLVDQTKAVQYLQEIKDSVVSGFQWATREGPLGEEPMRSIRFNILDVTLHADAIHRGGGQVIPTARRVLYASTLLAKPALLEPVFLVEIQVPESAMGGVYGVLTRRRGHVFAEEQRPGTPLFTIKAYLPVMESFGFNGDLRAGTSGQAFPQSVFDHWQILPGGSALDGTSKVGAIVQEMRKRKGLKVEVPGVENMLFTEDDAPHLKKWIVKRIENTSDADADVLADYVLALLRHEGDIAEVRMLFEDEIPDFLKEDPAAFVNDLFETVAYKSYLPGAPPPPSKRAPAPTAFPQKHPTALPAGGLSYDDDVTMAQAPAVPVPQKGRKRGWNDGAEGEGFQGPADVGARPGKRAMKNGRRGRGARADDGMGGAWEATGQVPQIPGMPNFDANAFSNFLKMGGFPGNMFPAQPPPGRRRQRCRDYDTKGFCARANTCMFQHGDEPVYPPALFGGQAMGQLQGVEEYDPANALMMPGAFGVPNLMVPQPFSPERGHPARGRGGSKRRPRAPFSADGPVLDKTRSTIVIESIPEENFTEEQVRGFFSQFGNIVEVSMQPYKRLAVVKYDNWASANAAYKSPKVIFENRFVKVFWFKDEESLLPPSVPTNGQAESVSGSGEAEAPTGLTPAEMKEFLHKQEEAQKAYEEKMKKLQDVERQQQEIEKRQQELLAKQREAKAALQAKLAKKTGGTQTGANGGGASKPTTQSEALRAKLAELEAEAKQLGLNPDEADESSGWDPTGGFGRGRGRGGYYRARGYSPRGAFRGGFRGRGGQHAAYAAYSLDNRPKKVKLVGVDFTVPETDESLRQYLFGIGEFTDIQTNQSSAEITFKDRKTAEKFFYSIGSKTIPGIDGQVEPSWVGGTSTPSASTPGTPGALSHDTSARENASKPSNVGLQQQQRQRQRQRQQQQPNNTEDTAAGRSRAGSVSSDKDVQITLERAADHNYMDYDVADDNQWDIIQ</sequence>
<dbReference type="InterPro" id="IPR031157">
    <property type="entry name" value="G_TR_CS"/>
</dbReference>
<comment type="caution">
    <text evidence="16">The sequence shown here is derived from an EMBL/GenBank/DDBJ whole genome shotgun (WGS) entry which is preliminary data.</text>
</comment>
<keyword evidence="5 16" id="KW-0251">Elongation factor</keyword>
<keyword evidence="11" id="KW-0479">Metal-binding</keyword>
<feature type="zinc finger region" description="C3H1-type" evidence="11">
    <location>
        <begin position="1058"/>
        <end position="1086"/>
    </location>
</feature>
<dbReference type="Gene3D" id="3.30.70.870">
    <property type="entry name" value="Elongation Factor G (Translational Gtpase), domain 3"/>
    <property type="match status" value="1"/>
</dbReference>
<dbReference type="GO" id="GO:0003924">
    <property type="term" value="F:GTPase activity"/>
    <property type="evidence" value="ECO:0007669"/>
    <property type="project" value="InterPro"/>
</dbReference>
<evidence type="ECO:0000256" key="12">
    <source>
        <dbReference type="SAM" id="MobiDB-lite"/>
    </source>
</evidence>
<dbReference type="InterPro" id="IPR005517">
    <property type="entry name" value="Transl_elong_EFG/EF2_IV"/>
</dbReference>
<dbReference type="GO" id="GO:1990904">
    <property type="term" value="C:ribonucleoprotein complex"/>
    <property type="evidence" value="ECO:0007669"/>
    <property type="project" value="TreeGrafter"/>
</dbReference>
<dbReference type="InterPro" id="IPR035647">
    <property type="entry name" value="EFG_III/V"/>
</dbReference>
<keyword evidence="7" id="KW-0342">GTP-binding</keyword>
<feature type="compositionally biased region" description="Polar residues" evidence="12">
    <location>
        <begin position="1247"/>
        <end position="1257"/>
    </location>
</feature>
<evidence type="ECO:0000256" key="1">
    <source>
        <dbReference type="ARBA" id="ARBA00004496"/>
    </source>
</evidence>
<dbReference type="Gene3D" id="3.30.70.330">
    <property type="match status" value="1"/>
</dbReference>
<dbReference type="PROSITE" id="PS50102">
    <property type="entry name" value="RRM"/>
    <property type="match status" value="1"/>
</dbReference>
<keyword evidence="11" id="KW-0862">Zinc</keyword>
<dbReference type="Pfam" id="PF01480">
    <property type="entry name" value="PWI"/>
    <property type="match status" value="1"/>
</dbReference>
<dbReference type="InterPro" id="IPR000795">
    <property type="entry name" value="T_Tr_GTP-bd_dom"/>
</dbReference>
<dbReference type="Gene3D" id="3.30.230.10">
    <property type="match status" value="1"/>
</dbReference>
<feature type="compositionally biased region" description="Acidic residues" evidence="12">
    <location>
        <begin position="1590"/>
        <end position="1601"/>
    </location>
</feature>
<reference evidence="16" key="1">
    <citation type="journal article" date="2023" name="Mol. Phylogenet. Evol.">
        <title>Genome-scale phylogeny and comparative genomics of the fungal order Sordariales.</title>
        <authorList>
            <person name="Hensen N."/>
            <person name="Bonometti L."/>
            <person name="Westerberg I."/>
            <person name="Brannstrom I.O."/>
            <person name="Guillou S."/>
            <person name="Cros-Aarteil S."/>
            <person name="Calhoun S."/>
            <person name="Haridas S."/>
            <person name="Kuo A."/>
            <person name="Mondo S."/>
            <person name="Pangilinan J."/>
            <person name="Riley R."/>
            <person name="LaButti K."/>
            <person name="Andreopoulos B."/>
            <person name="Lipzen A."/>
            <person name="Chen C."/>
            <person name="Yan M."/>
            <person name="Daum C."/>
            <person name="Ng V."/>
            <person name="Clum A."/>
            <person name="Steindorff A."/>
            <person name="Ohm R.A."/>
            <person name="Martin F."/>
            <person name="Silar P."/>
            <person name="Natvig D.O."/>
            <person name="Lalanne C."/>
            <person name="Gautier V."/>
            <person name="Ament-Velasquez S.L."/>
            <person name="Kruys A."/>
            <person name="Hutchinson M.I."/>
            <person name="Powell A.J."/>
            <person name="Barry K."/>
            <person name="Miller A.N."/>
            <person name="Grigoriev I.V."/>
            <person name="Debuchy R."/>
            <person name="Gladieux P."/>
            <person name="Hiltunen Thoren M."/>
            <person name="Johannesson H."/>
        </authorList>
    </citation>
    <scope>NUCLEOTIDE SEQUENCE</scope>
    <source>
        <strain evidence="16">PSN243</strain>
    </source>
</reference>
<evidence type="ECO:0000256" key="3">
    <source>
        <dbReference type="ARBA" id="ARBA00022490"/>
    </source>
</evidence>
<dbReference type="PROSITE" id="PS51722">
    <property type="entry name" value="G_TR_2"/>
    <property type="match status" value="1"/>
</dbReference>
<dbReference type="CDD" id="cd16261">
    <property type="entry name" value="EF2_snRNP_III"/>
    <property type="match status" value="1"/>
</dbReference>
<dbReference type="CDD" id="cd01681">
    <property type="entry name" value="aeEF2_snRNP_like_IV"/>
    <property type="match status" value="1"/>
</dbReference>
<dbReference type="Pfam" id="PF00076">
    <property type="entry name" value="RRM_1"/>
    <property type="match status" value="1"/>
</dbReference>
<dbReference type="SUPFAM" id="SSF54211">
    <property type="entry name" value="Ribosomal protein S5 domain 2-like"/>
    <property type="match status" value="1"/>
</dbReference>
<accession>A0AAV9H159</accession>
<keyword evidence="11" id="KW-0863">Zinc-finger</keyword>
<keyword evidence="17" id="KW-1185">Reference proteome</keyword>
<dbReference type="InterPro" id="IPR041095">
    <property type="entry name" value="EFG_II"/>
</dbReference>
<evidence type="ECO:0000256" key="2">
    <source>
        <dbReference type="ARBA" id="ARBA00017891"/>
    </source>
</evidence>
<feature type="region of interest" description="Disordered" evidence="12">
    <location>
        <begin position="921"/>
        <end position="950"/>
    </location>
</feature>
<dbReference type="EMBL" id="MU865917">
    <property type="protein sequence ID" value="KAK4454353.1"/>
    <property type="molecule type" value="Genomic_DNA"/>
</dbReference>
<dbReference type="InterPro" id="IPR035979">
    <property type="entry name" value="RBD_domain_sf"/>
</dbReference>
<keyword evidence="4" id="KW-0547">Nucleotide-binding</keyword>
<feature type="region of interest" description="Disordered" evidence="12">
    <location>
        <begin position="1366"/>
        <end position="1393"/>
    </location>
</feature>
<dbReference type="Pfam" id="PF00679">
    <property type="entry name" value="EFG_C"/>
    <property type="match status" value="1"/>
</dbReference>
<keyword evidence="6" id="KW-0648">Protein biosynthesis</keyword>
<dbReference type="SMART" id="SM00360">
    <property type="entry name" value="RRM"/>
    <property type="match status" value="1"/>
</dbReference>
<dbReference type="Pfam" id="PF03144">
    <property type="entry name" value="GTP_EFTU_D2"/>
    <property type="match status" value="1"/>
</dbReference>
<dbReference type="PRINTS" id="PR00315">
    <property type="entry name" value="ELONGATNFCT"/>
</dbReference>
<dbReference type="SMART" id="SM00889">
    <property type="entry name" value="EFG_IV"/>
    <property type="match status" value="1"/>
</dbReference>
<dbReference type="Pfam" id="PF00009">
    <property type="entry name" value="GTP_EFTU"/>
    <property type="match status" value="1"/>
</dbReference>
<evidence type="ECO:0000256" key="8">
    <source>
        <dbReference type="ARBA" id="ARBA00024731"/>
    </source>
</evidence>
<dbReference type="InterPro" id="IPR000504">
    <property type="entry name" value="RRM_dom"/>
</dbReference>
<dbReference type="FunFam" id="3.30.70.240:FF:000003">
    <property type="entry name" value="Translation elongation factor 2"/>
    <property type="match status" value="1"/>
</dbReference>
<dbReference type="Proteomes" id="UP001321760">
    <property type="component" value="Unassembled WGS sequence"/>
</dbReference>
<dbReference type="CDD" id="cd04096">
    <property type="entry name" value="eEF2_snRNP_like_C"/>
    <property type="match status" value="1"/>
</dbReference>
<dbReference type="FunFam" id="2.40.30.10:FF:000010">
    <property type="entry name" value="Translation elongation factor 2"/>
    <property type="match status" value="1"/>
</dbReference>
<dbReference type="GO" id="GO:0003723">
    <property type="term" value="F:RNA binding"/>
    <property type="evidence" value="ECO:0007669"/>
    <property type="project" value="UniProtKB-UniRule"/>
</dbReference>
<organism evidence="16 17">
    <name type="scientific">Podospora aff. communis PSN243</name>
    <dbReference type="NCBI Taxonomy" id="3040156"/>
    <lineage>
        <taxon>Eukaryota</taxon>
        <taxon>Fungi</taxon>
        <taxon>Dikarya</taxon>
        <taxon>Ascomycota</taxon>
        <taxon>Pezizomycotina</taxon>
        <taxon>Sordariomycetes</taxon>
        <taxon>Sordariomycetidae</taxon>
        <taxon>Sordariales</taxon>
        <taxon>Podosporaceae</taxon>
        <taxon>Podospora</taxon>
    </lineage>
</organism>
<dbReference type="FunFam" id="1.20.1390.10:FF:000007">
    <property type="entry name" value="CCCH zinc finger and RRM domain protein"/>
    <property type="match status" value="1"/>
</dbReference>
<dbReference type="Gene3D" id="1.20.1390.10">
    <property type="entry name" value="PWI domain"/>
    <property type="match status" value="1"/>
</dbReference>
<dbReference type="CDD" id="cd12257">
    <property type="entry name" value="RRM1_RBM26_like"/>
    <property type="match status" value="1"/>
</dbReference>
<dbReference type="CDD" id="cd22249">
    <property type="entry name" value="UDM1_RNF168_RNF169-like"/>
    <property type="match status" value="1"/>
</dbReference>
<dbReference type="InterPro" id="IPR020568">
    <property type="entry name" value="Ribosomal_Su5_D2-typ_SF"/>
</dbReference>
<feature type="compositionally biased region" description="Low complexity" evidence="12">
    <location>
        <begin position="1537"/>
        <end position="1551"/>
    </location>
</feature>
<keyword evidence="3" id="KW-0963">Cytoplasm</keyword>
<dbReference type="InterPro" id="IPR005225">
    <property type="entry name" value="Small_GTP-bd"/>
</dbReference>
<comment type="function">
    <text evidence="8">Catalyzes the GTP-dependent ribosomal translocation step during translation elongation. During this step, the ribosome changes from the pre-translocational (PRE) to the post-translocational (POST) state as the newly formed A-site-bound peptidyl-tRNA and P-site-bound deacylated tRNA move to the P and E sites, respectively. Catalyzes the coordinated movement of the two tRNA molecules, the mRNA and conformational changes in the ribosome.</text>
</comment>
<dbReference type="SUPFAM" id="SSF54928">
    <property type="entry name" value="RNA-binding domain, RBD"/>
    <property type="match status" value="1"/>
</dbReference>
<dbReference type="InterPro" id="IPR002483">
    <property type="entry name" value="PWI_dom"/>
</dbReference>
<feature type="compositionally biased region" description="Basic and acidic residues" evidence="12">
    <location>
        <begin position="1570"/>
        <end position="1587"/>
    </location>
</feature>
<feature type="compositionally biased region" description="Low complexity" evidence="12">
    <location>
        <begin position="1322"/>
        <end position="1331"/>
    </location>
</feature>
<dbReference type="GO" id="GO:0005829">
    <property type="term" value="C:cytosol"/>
    <property type="evidence" value="ECO:0007669"/>
    <property type="project" value="TreeGrafter"/>
</dbReference>
<proteinExistence type="predicted"/>
<evidence type="ECO:0000256" key="7">
    <source>
        <dbReference type="ARBA" id="ARBA00023134"/>
    </source>
</evidence>
<feature type="domain" description="Tr-type G" evidence="15">
    <location>
        <begin position="17"/>
        <end position="255"/>
    </location>
</feature>
<feature type="compositionally biased region" description="Basic residues" evidence="12">
    <location>
        <begin position="1138"/>
        <end position="1150"/>
    </location>
</feature>
<dbReference type="PROSITE" id="PS50103">
    <property type="entry name" value="ZF_C3H1"/>
    <property type="match status" value="1"/>
</dbReference>
<comment type="function">
    <text evidence="9">May be involved in the turnover of nuclear polyadenylated (pA+) RNA.</text>
</comment>
<dbReference type="SUPFAM" id="SSF52540">
    <property type="entry name" value="P-loop containing nucleoside triphosphate hydrolases"/>
    <property type="match status" value="1"/>
</dbReference>
<gene>
    <name evidence="16" type="ORF">QBC34DRAFT_482206</name>
</gene>
<dbReference type="Gene3D" id="3.40.50.300">
    <property type="entry name" value="P-loop containing nucleotide triphosphate hydrolases"/>
    <property type="match status" value="1"/>
</dbReference>
<protein>
    <recommendedName>
        <fullName evidence="2">Elongation factor 2</fullName>
    </recommendedName>
</protein>
<dbReference type="InterPro" id="IPR000571">
    <property type="entry name" value="Znf_CCCH"/>
</dbReference>
<feature type="compositionally biased region" description="Gly residues" evidence="12">
    <location>
        <begin position="1380"/>
        <end position="1392"/>
    </location>
</feature>
<evidence type="ECO:0000256" key="4">
    <source>
        <dbReference type="ARBA" id="ARBA00022741"/>
    </source>
</evidence>
<evidence type="ECO:0000313" key="17">
    <source>
        <dbReference type="Proteomes" id="UP001321760"/>
    </source>
</evidence>
<dbReference type="Gene3D" id="3.30.70.240">
    <property type="match status" value="1"/>
</dbReference>
<dbReference type="Gene3D" id="2.40.30.10">
    <property type="entry name" value="Translation factors"/>
    <property type="match status" value="1"/>
</dbReference>
<dbReference type="SMART" id="SM00838">
    <property type="entry name" value="EFG_C"/>
    <property type="match status" value="1"/>
</dbReference>
<dbReference type="PANTHER" id="PTHR42908:SF10">
    <property type="entry name" value="EUKARYOTIC TRANSLATION ELONGATION FACTOR 2"/>
    <property type="match status" value="1"/>
</dbReference>
<evidence type="ECO:0000256" key="10">
    <source>
        <dbReference type="PROSITE-ProRule" id="PRU00176"/>
    </source>
</evidence>
<dbReference type="InterPro" id="IPR000640">
    <property type="entry name" value="EFG_V-like"/>
</dbReference>
<dbReference type="FunFam" id="3.30.70.330:FF:000647">
    <property type="entry name" value="CCCH zinc finger and RRM domain protein"/>
    <property type="match status" value="1"/>
</dbReference>
<dbReference type="PANTHER" id="PTHR42908">
    <property type="entry name" value="TRANSLATION ELONGATION FACTOR-RELATED"/>
    <property type="match status" value="1"/>
</dbReference>
<dbReference type="InterPro" id="IPR027417">
    <property type="entry name" value="P-loop_NTPase"/>
</dbReference>
<evidence type="ECO:0000259" key="15">
    <source>
        <dbReference type="PROSITE" id="PS51722"/>
    </source>
</evidence>
<feature type="compositionally biased region" description="Gly residues" evidence="12">
    <location>
        <begin position="1332"/>
        <end position="1341"/>
    </location>
</feature>
<dbReference type="GO" id="GO:0043022">
    <property type="term" value="F:ribosome binding"/>
    <property type="evidence" value="ECO:0007669"/>
    <property type="project" value="TreeGrafter"/>
</dbReference>
<keyword evidence="10" id="KW-0694">RNA-binding</keyword>
<dbReference type="CDD" id="cd01885">
    <property type="entry name" value="EF2"/>
    <property type="match status" value="1"/>
</dbReference>
<feature type="compositionally biased region" description="Low complexity" evidence="12">
    <location>
        <begin position="1502"/>
        <end position="1517"/>
    </location>
</feature>
<feature type="region of interest" description="Disordered" evidence="12">
    <location>
        <begin position="1322"/>
        <end position="1347"/>
    </location>
</feature>
<dbReference type="GO" id="GO:0008270">
    <property type="term" value="F:zinc ion binding"/>
    <property type="evidence" value="ECO:0007669"/>
    <property type="project" value="UniProtKB-KW"/>
</dbReference>
<feature type="region of interest" description="Disordered" evidence="12">
    <location>
        <begin position="1130"/>
        <end position="1157"/>
    </location>
</feature>
<dbReference type="FunFam" id="3.40.50.300:FF:000058">
    <property type="entry name" value="Translation elongation factor 2"/>
    <property type="match status" value="1"/>
</dbReference>
<dbReference type="FunFam" id="3.30.70.870:FF:000002">
    <property type="entry name" value="Translation elongation factor 2"/>
    <property type="match status" value="1"/>
</dbReference>
<dbReference type="GO" id="GO:0003746">
    <property type="term" value="F:translation elongation factor activity"/>
    <property type="evidence" value="ECO:0007669"/>
    <property type="project" value="UniProtKB-KW"/>
</dbReference>
<name>A0AAV9H159_9PEZI</name>